<feature type="region of interest" description="Disordered" evidence="1">
    <location>
        <begin position="1"/>
        <end position="20"/>
    </location>
</feature>
<dbReference type="EMBL" id="GDJX01018390">
    <property type="protein sequence ID" value="JAT49546.1"/>
    <property type="molecule type" value="Transcribed_RNA"/>
</dbReference>
<protein>
    <submittedName>
        <fullName evidence="2">DNA ligase</fullName>
    </submittedName>
</protein>
<keyword evidence="2" id="KW-0436">Ligase</keyword>
<dbReference type="AlphaFoldDB" id="A0A1D1Y4M7"/>
<reference evidence="2" key="1">
    <citation type="submission" date="2015-07" db="EMBL/GenBank/DDBJ databases">
        <title>Transcriptome Assembly of Anthurium amnicola.</title>
        <authorList>
            <person name="Suzuki J."/>
        </authorList>
    </citation>
    <scope>NUCLEOTIDE SEQUENCE</scope>
</reference>
<proteinExistence type="predicted"/>
<dbReference type="PANTHER" id="PTHR37710">
    <property type="entry name" value="TRANSMEMBRANE PROTEIN"/>
    <property type="match status" value="1"/>
</dbReference>
<sequence length="157" mass="16813">MEASEEPKFHVGSQQGTAGPAQRPRFLYCCGVSALAVARHAYNRVEGLGGPVGTLARHLASWVAPVLCPLQRRWLSLLSSADGHILAVEDAVAFVFPPATRLFRALNELALLSETLPKELDDAADRLPGVIRRLPLLGWAWAKLGGRPAWDDGGAAA</sequence>
<accession>A0A1D1Y4M7</accession>
<feature type="non-terminal residue" evidence="2">
    <location>
        <position position="157"/>
    </location>
</feature>
<gene>
    <name evidence="2" type="primary">ligA_2</name>
    <name evidence="2" type="ORF">g.109331</name>
</gene>
<dbReference type="PANTHER" id="PTHR37710:SF1">
    <property type="entry name" value="TRANSMEMBRANE PROTEIN"/>
    <property type="match status" value="1"/>
</dbReference>
<name>A0A1D1Y4M7_9ARAE</name>
<evidence type="ECO:0000256" key="1">
    <source>
        <dbReference type="SAM" id="MobiDB-lite"/>
    </source>
</evidence>
<dbReference type="GO" id="GO:0016874">
    <property type="term" value="F:ligase activity"/>
    <property type="evidence" value="ECO:0007669"/>
    <property type="project" value="UniProtKB-KW"/>
</dbReference>
<organism evidence="2">
    <name type="scientific">Anthurium amnicola</name>
    <dbReference type="NCBI Taxonomy" id="1678845"/>
    <lineage>
        <taxon>Eukaryota</taxon>
        <taxon>Viridiplantae</taxon>
        <taxon>Streptophyta</taxon>
        <taxon>Embryophyta</taxon>
        <taxon>Tracheophyta</taxon>
        <taxon>Spermatophyta</taxon>
        <taxon>Magnoliopsida</taxon>
        <taxon>Liliopsida</taxon>
        <taxon>Araceae</taxon>
        <taxon>Pothoideae</taxon>
        <taxon>Potheae</taxon>
        <taxon>Anthurium</taxon>
    </lineage>
</organism>
<evidence type="ECO:0000313" key="2">
    <source>
        <dbReference type="EMBL" id="JAT49546.1"/>
    </source>
</evidence>